<keyword evidence="3" id="KW-1185">Reference proteome</keyword>
<dbReference type="GO" id="GO:0004617">
    <property type="term" value="F:phosphoglycerate dehydrogenase activity"/>
    <property type="evidence" value="ECO:0007669"/>
    <property type="project" value="TreeGrafter"/>
</dbReference>
<dbReference type="FunFam" id="3.40.50.720:FF:000038">
    <property type="entry name" value="D-3-phosphoglycerate dehydrogenase"/>
    <property type="match status" value="1"/>
</dbReference>
<dbReference type="PANTHER" id="PTHR42938:SF22">
    <property type="entry name" value="D-3-PHOSPHOGLYCERATE DEHYDROGENASE"/>
    <property type="match status" value="1"/>
</dbReference>
<reference evidence="2 3" key="2">
    <citation type="journal article" date="2019" name="G3 (Bethesda)">
        <title>Hybrid Assembly of the Genome of the Entomopathogenic Nematode Steinernema carpocapsae Identifies the X-Chromosome.</title>
        <authorList>
            <person name="Serra L."/>
            <person name="Macchietto M."/>
            <person name="Macias-Munoz A."/>
            <person name="McGill C.J."/>
            <person name="Rodriguez I.M."/>
            <person name="Rodriguez B."/>
            <person name="Murad R."/>
            <person name="Mortazavi A."/>
        </authorList>
    </citation>
    <scope>NUCLEOTIDE SEQUENCE [LARGE SCALE GENOMIC DNA]</scope>
    <source>
        <strain evidence="2 3">ALL</strain>
    </source>
</reference>
<dbReference type="Gene3D" id="3.40.50.720">
    <property type="entry name" value="NAD(P)-binding Rossmann-like Domain"/>
    <property type="match status" value="1"/>
</dbReference>
<dbReference type="AlphaFoldDB" id="A0A4U8UR52"/>
<dbReference type="Pfam" id="PF00389">
    <property type="entry name" value="2-Hacid_dh"/>
    <property type="match status" value="1"/>
</dbReference>
<sequence length="229" mass="26141">MKSYRSDSGRYGWSLLPFHFDLCKTDMHFCLSSLRVQENLFTVPMRSDDTHSTFVIDITVCFALRRFFCFSFDALMVVRRTVSLPIVSARCRVSQVTKFEPLIHCELFTDWIVMFRIENVLIADEIEQECIDILKRNGVNAVKKTKQTKEQLLEELPKYDAVVVRSATKITRELIEAASGKLALIGRAGTGVDNIDVQAATEHGMIVMNTPAVCIQWCVGWRSLHSRTK</sequence>
<evidence type="ECO:0000313" key="2">
    <source>
        <dbReference type="EMBL" id="TMS35662.1"/>
    </source>
</evidence>
<gene>
    <name evidence="2" type="ORF">L596_003020</name>
</gene>
<dbReference type="OrthoDB" id="1621027at2759"/>
<organism evidence="2 3">
    <name type="scientific">Steinernema carpocapsae</name>
    <name type="common">Entomopathogenic nematode</name>
    <dbReference type="NCBI Taxonomy" id="34508"/>
    <lineage>
        <taxon>Eukaryota</taxon>
        <taxon>Metazoa</taxon>
        <taxon>Ecdysozoa</taxon>
        <taxon>Nematoda</taxon>
        <taxon>Chromadorea</taxon>
        <taxon>Rhabditida</taxon>
        <taxon>Tylenchina</taxon>
        <taxon>Panagrolaimomorpha</taxon>
        <taxon>Strongyloidoidea</taxon>
        <taxon>Steinernematidae</taxon>
        <taxon>Steinernema</taxon>
    </lineage>
</organism>
<proteinExistence type="predicted"/>
<dbReference type="Proteomes" id="UP000298663">
    <property type="component" value="Unassembled WGS sequence"/>
</dbReference>
<name>A0A4U8UR52_STECR</name>
<dbReference type="STRING" id="34508.A0A4U8UR52"/>
<dbReference type="InterPro" id="IPR006139">
    <property type="entry name" value="D-isomer_2_OHA_DH_cat_dom"/>
</dbReference>
<feature type="domain" description="D-isomer specific 2-hydroxyacid dehydrogenase catalytic" evidence="1">
    <location>
        <begin position="120"/>
        <end position="213"/>
    </location>
</feature>
<dbReference type="PANTHER" id="PTHR42938">
    <property type="entry name" value="FORMATE DEHYDROGENASE 1"/>
    <property type="match status" value="1"/>
</dbReference>
<protein>
    <recommendedName>
        <fullName evidence="1">D-isomer specific 2-hydroxyacid dehydrogenase catalytic domain-containing protein</fullName>
    </recommendedName>
</protein>
<accession>A0A4U8UR52</accession>
<dbReference type="EMBL" id="AZBU02000001">
    <property type="protein sequence ID" value="TMS35662.1"/>
    <property type="molecule type" value="Genomic_DNA"/>
</dbReference>
<evidence type="ECO:0000313" key="3">
    <source>
        <dbReference type="Proteomes" id="UP000298663"/>
    </source>
</evidence>
<dbReference type="SUPFAM" id="SSF52283">
    <property type="entry name" value="Formate/glycerate dehydrogenase catalytic domain-like"/>
    <property type="match status" value="1"/>
</dbReference>
<reference evidence="2 3" key="1">
    <citation type="journal article" date="2015" name="Genome Biol.">
        <title>Comparative genomics of Steinernema reveals deeply conserved gene regulatory networks.</title>
        <authorList>
            <person name="Dillman A.R."/>
            <person name="Macchietto M."/>
            <person name="Porter C.F."/>
            <person name="Rogers A."/>
            <person name="Williams B."/>
            <person name="Antoshechkin I."/>
            <person name="Lee M.M."/>
            <person name="Goodwin Z."/>
            <person name="Lu X."/>
            <person name="Lewis E.E."/>
            <person name="Goodrich-Blair H."/>
            <person name="Stock S.P."/>
            <person name="Adams B.J."/>
            <person name="Sternberg P.W."/>
            <person name="Mortazavi A."/>
        </authorList>
    </citation>
    <scope>NUCLEOTIDE SEQUENCE [LARGE SCALE GENOMIC DNA]</scope>
    <source>
        <strain evidence="2 3">ALL</strain>
    </source>
</reference>
<dbReference type="GO" id="GO:0051287">
    <property type="term" value="F:NAD binding"/>
    <property type="evidence" value="ECO:0007669"/>
    <property type="project" value="InterPro"/>
</dbReference>
<evidence type="ECO:0000259" key="1">
    <source>
        <dbReference type="Pfam" id="PF00389"/>
    </source>
</evidence>
<comment type="caution">
    <text evidence="2">The sequence shown here is derived from an EMBL/GenBank/DDBJ whole genome shotgun (WGS) entry which is preliminary data.</text>
</comment>